<reference evidence="9 10" key="1">
    <citation type="submission" date="2016-11" db="EMBL/GenBank/DDBJ databases">
        <authorList>
            <person name="Jaros S."/>
            <person name="Januszkiewicz K."/>
            <person name="Wedrychowicz H."/>
        </authorList>
    </citation>
    <scope>NUCLEOTIDE SEQUENCE [LARGE SCALE GENOMIC DNA]</scope>
    <source>
        <strain evidence="9 10">DSM 45627</strain>
    </source>
</reference>
<feature type="domain" description="PhoU" evidence="8">
    <location>
        <begin position="121"/>
        <end position="203"/>
    </location>
</feature>
<dbReference type="GO" id="GO:0005737">
    <property type="term" value="C:cytoplasm"/>
    <property type="evidence" value="ECO:0007669"/>
    <property type="project" value="UniProtKB-SubCell"/>
</dbReference>
<dbReference type="GO" id="GO:0006817">
    <property type="term" value="P:phosphate ion transport"/>
    <property type="evidence" value="ECO:0007669"/>
    <property type="project" value="UniProtKB-KW"/>
</dbReference>
<dbReference type="Proteomes" id="UP000186132">
    <property type="component" value="Unassembled WGS sequence"/>
</dbReference>
<evidence type="ECO:0000256" key="2">
    <source>
        <dbReference type="ARBA" id="ARBA00008107"/>
    </source>
</evidence>
<evidence type="ECO:0000313" key="9">
    <source>
        <dbReference type="EMBL" id="SHH18244.1"/>
    </source>
</evidence>
<dbReference type="GO" id="GO:0045936">
    <property type="term" value="P:negative regulation of phosphate metabolic process"/>
    <property type="evidence" value="ECO:0007669"/>
    <property type="project" value="InterPro"/>
</dbReference>
<gene>
    <name evidence="9" type="ORF">SAMN05443575_3370</name>
</gene>
<evidence type="ECO:0000256" key="4">
    <source>
        <dbReference type="ARBA" id="ARBA00022448"/>
    </source>
</evidence>
<evidence type="ECO:0000256" key="6">
    <source>
        <dbReference type="ARBA" id="ARBA00022592"/>
    </source>
</evidence>
<dbReference type="PIRSF" id="PIRSF003107">
    <property type="entry name" value="PhoU"/>
    <property type="match status" value="1"/>
</dbReference>
<evidence type="ECO:0000256" key="7">
    <source>
        <dbReference type="PIRNR" id="PIRNR003107"/>
    </source>
</evidence>
<keyword evidence="10" id="KW-1185">Reference proteome</keyword>
<dbReference type="InterPro" id="IPR026022">
    <property type="entry name" value="PhoU_dom"/>
</dbReference>
<dbReference type="Pfam" id="PF01895">
    <property type="entry name" value="PhoU"/>
    <property type="match status" value="2"/>
</dbReference>
<evidence type="ECO:0000259" key="8">
    <source>
        <dbReference type="Pfam" id="PF01895"/>
    </source>
</evidence>
<dbReference type="PANTHER" id="PTHR42930">
    <property type="entry name" value="PHOSPHATE-SPECIFIC TRANSPORT SYSTEM ACCESSORY PROTEIN PHOU"/>
    <property type="match status" value="1"/>
</dbReference>
<accession>A0A1M5QVS0</accession>
<feature type="domain" description="PhoU" evidence="8">
    <location>
        <begin position="17"/>
        <end position="103"/>
    </location>
</feature>
<dbReference type="RefSeq" id="WP_073391915.1">
    <property type="nucleotide sequence ID" value="NZ_FQVU01000005.1"/>
</dbReference>
<dbReference type="OrthoDB" id="9814256at2"/>
<comment type="similarity">
    <text evidence="2 7">Belongs to the PhoU family.</text>
</comment>
<dbReference type="InterPro" id="IPR028366">
    <property type="entry name" value="PhoU"/>
</dbReference>
<dbReference type="SUPFAM" id="SSF109755">
    <property type="entry name" value="PhoU-like"/>
    <property type="match status" value="1"/>
</dbReference>
<protein>
    <recommendedName>
        <fullName evidence="7">Phosphate-specific transport system accessory protein PhoU</fullName>
    </recommendedName>
</protein>
<keyword evidence="5 7" id="KW-0963">Cytoplasm</keyword>
<keyword evidence="6 7" id="KW-0592">Phosphate transport</keyword>
<comment type="function">
    <text evidence="7">Plays a role in the regulation of phosphate uptake.</text>
</comment>
<comment type="subunit">
    <text evidence="3 7">Homodimer.</text>
</comment>
<comment type="subcellular location">
    <subcellularLocation>
        <location evidence="1 7">Cytoplasm</location>
    </subcellularLocation>
</comment>
<organism evidence="9 10">
    <name type="scientific">Jatrophihabitans endophyticus</name>
    <dbReference type="NCBI Taxonomy" id="1206085"/>
    <lineage>
        <taxon>Bacteria</taxon>
        <taxon>Bacillati</taxon>
        <taxon>Actinomycetota</taxon>
        <taxon>Actinomycetes</taxon>
        <taxon>Jatrophihabitantales</taxon>
        <taxon>Jatrophihabitantaceae</taxon>
        <taxon>Jatrophihabitans</taxon>
    </lineage>
</organism>
<sequence length="224" mass="24421">MRDVFHDEMDEIGAGVAEMIRLVAAAIDEATGALLGGDLGRAERVIEADVQVDALREDLEDRSFQMIARQQPVATDLRTLVTTLHLVADLERMGDLALHVAKIARLRYPDLAVPAEARDVIAQMGDVAKSLVQKVADVVEGRDIQLAQAIEAEDDSMDALRRKLFTLVLSPRWGHGTEAAIDMTLLGRYYERYADHAVAVARRTIFIVTGVRPSPLANGLAGLG</sequence>
<proteinExistence type="inferred from homology"/>
<name>A0A1M5QVS0_9ACTN</name>
<dbReference type="EMBL" id="FQVU01000005">
    <property type="protein sequence ID" value="SHH18244.1"/>
    <property type="molecule type" value="Genomic_DNA"/>
</dbReference>
<dbReference type="AlphaFoldDB" id="A0A1M5QVS0"/>
<dbReference type="GO" id="GO:0030643">
    <property type="term" value="P:intracellular phosphate ion homeostasis"/>
    <property type="evidence" value="ECO:0007669"/>
    <property type="project" value="InterPro"/>
</dbReference>
<keyword evidence="4 7" id="KW-0813">Transport</keyword>
<dbReference type="InterPro" id="IPR038078">
    <property type="entry name" value="PhoU-like_sf"/>
</dbReference>
<dbReference type="STRING" id="1206085.SAMN05443575_3370"/>
<evidence type="ECO:0000256" key="3">
    <source>
        <dbReference type="ARBA" id="ARBA00011738"/>
    </source>
</evidence>
<dbReference type="FunFam" id="1.20.58.220:FF:000004">
    <property type="entry name" value="Phosphate-specific transport system accessory protein PhoU"/>
    <property type="match status" value="1"/>
</dbReference>
<evidence type="ECO:0000256" key="1">
    <source>
        <dbReference type="ARBA" id="ARBA00004496"/>
    </source>
</evidence>
<dbReference type="NCBIfam" id="TIGR02135">
    <property type="entry name" value="phoU_full"/>
    <property type="match status" value="1"/>
</dbReference>
<dbReference type="Gene3D" id="1.20.58.220">
    <property type="entry name" value="Phosphate transport system protein phou homolog 2, domain 2"/>
    <property type="match status" value="1"/>
</dbReference>
<dbReference type="PANTHER" id="PTHR42930:SF3">
    <property type="entry name" value="PHOSPHATE-SPECIFIC TRANSPORT SYSTEM ACCESSORY PROTEIN PHOU"/>
    <property type="match status" value="1"/>
</dbReference>
<evidence type="ECO:0000256" key="5">
    <source>
        <dbReference type="ARBA" id="ARBA00022490"/>
    </source>
</evidence>
<evidence type="ECO:0000313" key="10">
    <source>
        <dbReference type="Proteomes" id="UP000186132"/>
    </source>
</evidence>